<sequence>MSWGGKSNISKITHCMTRLRFELNDPSLAERTALKEIPEVLGVMDNKSTTMVVIGQAVNDVYLEVKKELDNTPNESTAASPGAIAKKVSKKAWFDQFLATISAIFTPYIPVLATSGIIKGLIDVLAKAGIMSPTSDTYLILAAAGNALIYFFPILLAFTAAQRFGSNPFIAAVIGAALMEPHITGIATTGTAINFLGINFTAMSFANTVIPILLSIWVYSYLDRWLKKNSA</sequence>
<feature type="domain" description="PTS EIIB type-1" evidence="13">
    <location>
        <begin position="1"/>
        <end position="75"/>
    </location>
</feature>
<evidence type="ECO:0000256" key="4">
    <source>
        <dbReference type="ARBA" id="ARBA00022597"/>
    </source>
</evidence>
<evidence type="ECO:0000256" key="3">
    <source>
        <dbReference type="ARBA" id="ARBA00022475"/>
    </source>
</evidence>
<organism evidence="15">
    <name type="scientific">Acerihabitans sp. KWT182</name>
    <dbReference type="NCBI Taxonomy" id="3157919"/>
    <lineage>
        <taxon>Bacteria</taxon>
        <taxon>Pseudomonadati</taxon>
        <taxon>Pseudomonadota</taxon>
        <taxon>Gammaproteobacteria</taxon>
        <taxon>Enterobacterales</taxon>
        <taxon>Pectobacteriaceae</taxon>
        <taxon>Acerihabitans</taxon>
    </lineage>
</organism>
<comment type="subcellular location">
    <subcellularLocation>
        <location evidence="1">Cell membrane</location>
        <topology evidence="1">Multi-pass membrane protein</topology>
    </subcellularLocation>
</comment>
<feature type="domain" description="PTS EIIC type-1" evidence="14">
    <location>
        <begin position="99"/>
        <end position="231"/>
    </location>
</feature>
<keyword evidence="6" id="KW-0598">Phosphotransferase system</keyword>
<dbReference type="InterPro" id="IPR018113">
    <property type="entry name" value="PTrfase_EIIB_Cys"/>
</dbReference>
<dbReference type="GO" id="GO:0008982">
    <property type="term" value="F:protein-N(PI)-phosphohistidine-sugar phosphotransferase activity"/>
    <property type="evidence" value="ECO:0007669"/>
    <property type="project" value="InterPro"/>
</dbReference>
<keyword evidence="3" id="KW-1003">Cell membrane</keyword>
<dbReference type="Pfam" id="PF02378">
    <property type="entry name" value="PTS_EIIC"/>
    <property type="match status" value="1"/>
</dbReference>
<feature type="transmembrane region" description="Helical" evidence="12">
    <location>
        <begin position="170"/>
        <end position="196"/>
    </location>
</feature>
<evidence type="ECO:0000256" key="10">
    <source>
        <dbReference type="ARBA" id="ARBA00023136"/>
    </source>
</evidence>
<dbReference type="AlphaFoldDB" id="A0AAU7QFK4"/>
<evidence type="ECO:0000256" key="6">
    <source>
        <dbReference type="ARBA" id="ARBA00022683"/>
    </source>
</evidence>
<feature type="active site" description="Phosphocysteine intermediate; for EIIB activity" evidence="11">
    <location>
        <position position="15"/>
    </location>
</feature>
<dbReference type="GO" id="GO:0090589">
    <property type="term" value="F:protein-phosphocysteine-trehalose phosphotransferase system transporter activity"/>
    <property type="evidence" value="ECO:0007669"/>
    <property type="project" value="TreeGrafter"/>
</dbReference>
<evidence type="ECO:0000259" key="14">
    <source>
        <dbReference type="PROSITE" id="PS51103"/>
    </source>
</evidence>
<protein>
    <submittedName>
        <fullName evidence="15">PTS transporter subunit EIIC</fullName>
    </submittedName>
</protein>
<accession>A0AAU7QFK4</accession>
<dbReference type="PANTHER" id="PTHR30175">
    <property type="entry name" value="PHOSPHOTRANSFERASE SYSTEM TRANSPORT PROTEIN"/>
    <property type="match status" value="1"/>
</dbReference>
<keyword evidence="8" id="KW-0418">Kinase</keyword>
<dbReference type="PROSITE" id="PS51103">
    <property type="entry name" value="PTS_EIIC_TYPE_1"/>
    <property type="match status" value="1"/>
</dbReference>
<evidence type="ECO:0000256" key="8">
    <source>
        <dbReference type="ARBA" id="ARBA00022777"/>
    </source>
</evidence>
<keyword evidence="9 12" id="KW-1133">Transmembrane helix</keyword>
<evidence type="ECO:0000256" key="12">
    <source>
        <dbReference type="SAM" id="Phobius"/>
    </source>
</evidence>
<dbReference type="Gene3D" id="3.30.1360.60">
    <property type="entry name" value="Glucose permease domain IIB"/>
    <property type="match status" value="1"/>
</dbReference>
<evidence type="ECO:0000313" key="15">
    <source>
        <dbReference type="EMBL" id="XBS71873.1"/>
    </source>
</evidence>
<dbReference type="InterPro" id="IPR050558">
    <property type="entry name" value="PTS_Sugar-Specific_Components"/>
</dbReference>
<name>A0AAU7QFK4_9GAMM</name>
<keyword evidence="2" id="KW-0813">Transport</keyword>
<dbReference type="PROSITE" id="PS51098">
    <property type="entry name" value="PTS_EIIB_TYPE_1"/>
    <property type="match status" value="1"/>
</dbReference>
<dbReference type="GO" id="GO:0015771">
    <property type="term" value="P:trehalose transport"/>
    <property type="evidence" value="ECO:0007669"/>
    <property type="project" value="TreeGrafter"/>
</dbReference>
<proteinExistence type="predicted"/>
<dbReference type="InterPro" id="IPR013013">
    <property type="entry name" value="PTS_EIIC_1"/>
</dbReference>
<dbReference type="SUPFAM" id="SSF55604">
    <property type="entry name" value="Glucose permease domain IIB"/>
    <property type="match status" value="1"/>
</dbReference>
<evidence type="ECO:0000256" key="11">
    <source>
        <dbReference type="PROSITE-ProRule" id="PRU00421"/>
    </source>
</evidence>
<dbReference type="CDD" id="cd00212">
    <property type="entry name" value="PTS_IIB_glc"/>
    <property type="match status" value="1"/>
</dbReference>
<feature type="transmembrane region" description="Helical" evidence="12">
    <location>
        <begin position="97"/>
        <end position="118"/>
    </location>
</feature>
<feature type="transmembrane region" description="Helical" evidence="12">
    <location>
        <begin position="202"/>
        <end position="222"/>
    </location>
</feature>
<dbReference type="GO" id="GO:0005886">
    <property type="term" value="C:plasma membrane"/>
    <property type="evidence" value="ECO:0007669"/>
    <property type="project" value="UniProtKB-SubCell"/>
</dbReference>
<evidence type="ECO:0000259" key="13">
    <source>
        <dbReference type="PROSITE" id="PS51098"/>
    </source>
</evidence>
<evidence type="ECO:0000256" key="9">
    <source>
        <dbReference type="ARBA" id="ARBA00022989"/>
    </source>
</evidence>
<dbReference type="GO" id="GO:0016301">
    <property type="term" value="F:kinase activity"/>
    <property type="evidence" value="ECO:0007669"/>
    <property type="project" value="UniProtKB-KW"/>
</dbReference>
<dbReference type="Pfam" id="PF00367">
    <property type="entry name" value="PTS_EIIB"/>
    <property type="match status" value="1"/>
</dbReference>
<dbReference type="InterPro" id="IPR036878">
    <property type="entry name" value="Glu_permease_IIB"/>
</dbReference>
<evidence type="ECO:0000256" key="7">
    <source>
        <dbReference type="ARBA" id="ARBA00022692"/>
    </source>
</evidence>
<keyword evidence="7 12" id="KW-0812">Transmembrane</keyword>
<dbReference type="GO" id="GO:0009401">
    <property type="term" value="P:phosphoenolpyruvate-dependent sugar phosphotransferase system"/>
    <property type="evidence" value="ECO:0007669"/>
    <property type="project" value="UniProtKB-KW"/>
</dbReference>
<evidence type="ECO:0000256" key="1">
    <source>
        <dbReference type="ARBA" id="ARBA00004651"/>
    </source>
</evidence>
<dbReference type="EMBL" id="CP157947">
    <property type="protein sequence ID" value="XBS71873.1"/>
    <property type="molecule type" value="Genomic_DNA"/>
</dbReference>
<keyword evidence="10 12" id="KW-0472">Membrane</keyword>
<dbReference type="InterPro" id="IPR003352">
    <property type="entry name" value="PTS_EIIC"/>
</dbReference>
<feature type="transmembrane region" description="Helical" evidence="12">
    <location>
        <begin position="138"/>
        <end position="158"/>
    </location>
</feature>
<keyword evidence="4" id="KW-0762">Sugar transport</keyword>
<dbReference type="InterPro" id="IPR001996">
    <property type="entry name" value="PTS_IIB_1"/>
</dbReference>
<reference evidence="15" key="1">
    <citation type="submission" date="2024-06" db="EMBL/GenBank/DDBJ databases">
        <authorList>
            <person name="Coelho C."/>
            <person name="Bento M."/>
            <person name="Garcia E."/>
            <person name="Camelo A."/>
            <person name="Brandao I."/>
            <person name="Espirito Santo C."/>
            <person name="Trovao J."/>
            <person name="Verissimo A."/>
            <person name="Costa J."/>
            <person name="Tiago I."/>
        </authorList>
    </citation>
    <scope>NUCLEOTIDE SEQUENCE</scope>
    <source>
        <strain evidence="15">KWT182</strain>
    </source>
</reference>
<gene>
    <name evidence="15" type="ORF">ABK905_11570</name>
</gene>
<evidence type="ECO:0000256" key="5">
    <source>
        <dbReference type="ARBA" id="ARBA00022679"/>
    </source>
</evidence>
<dbReference type="PANTHER" id="PTHR30175:SF1">
    <property type="entry name" value="PTS SYSTEM ARBUTIN-, CELLOBIOSE-, AND SALICIN-SPECIFIC EIIBC COMPONENT-RELATED"/>
    <property type="match status" value="1"/>
</dbReference>
<dbReference type="PROSITE" id="PS01035">
    <property type="entry name" value="PTS_EIIB_TYPE_1_CYS"/>
    <property type="match status" value="1"/>
</dbReference>
<evidence type="ECO:0000256" key="2">
    <source>
        <dbReference type="ARBA" id="ARBA00022448"/>
    </source>
</evidence>
<keyword evidence="5" id="KW-0808">Transferase</keyword>